<gene>
    <name evidence="1" type="ORF">CPB84DRAFT_1788081</name>
</gene>
<sequence length="98" mass="11083">MSQAEGVPLGSLWNDRKINVIEILLELWSQRFEKAGALFKKAAVGRKRTRGTLNRPLLEEPVKTGPMKTGTLHRLLTTSFPHSADYCCLCQRIPPRHT</sequence>
<proteinExistence type="predicted"/>
<protein>
    <submittedName>
        <fullName evidence="1">Uncharacterized protein</fullName>
    </submittedName>
</protein>
<organism evidence="1 2">
    <name type="scientific">Gymnopilus junonius</name>
    <name type="common">Spectacular rustgill mushroom</name>
    <name type="synonym">Gymnopilus spectabilis subsp. junonius</name>
    <dbReference type="NCBI Taxonomy" id="109634"/>
    <lineage>
        <taxon>Eukaryota</taxon>
        <taxon>Fungi</taxon>
        <taxon>Dikarya</taxon>
        <taxon>Basidiomycota</taxon>
        <taxon>Agaricomycotina</taxon>
        <taxon>Agaricomycetes</taxon>
        <taxon>Agaricomycetidae</taxon>
        <taxon>Agaricales</taxon>
        <taxon>Agaricineae</taxon>
        <taxon>Hymenogastraceae</taxon>
        <taxon>Gymnopilus</taxon>
    </lineage>
</organism>
<evidence type="ECO:0000313" key="1">
    <source>
        <dbReference type="EMBL" id="KAF8885904.1"/>
    </source>
</evidence>
<accession>A0A9P5NHT2</accession>
<evidence type="ECO:0000313" key="2">
    <source>
        <dbReference type="Proteomes" id="UP000724874"/>
    </source>
</evidence>
<reference evidence="1" key="1">
    <citation type="submission" date="2020-11" db="EMBL/GenBank/DDBJ databases">
        <authorList>
            <consortium name="DOE Joint Genome Institute"/>
            <person name="Ahrendt S."/>
            <person name="Riley R."/>
            <person name="Andreopoulos W."/>
            <person name="LaButti K."/>
            <person name="Pangilinan J."/>
            <person name="Ruiz-duenas F.J."/>
            <person name="Barrasa J.M."/>
            <person name="Sanchez-Garcia M."/>
            <person name="Camarero S."/>
            <person name="Miyauchi S."/>
            <person name="Serrano A."/>
            <person name="Linde D."/>
            <person name="Babiker R."/>
            <person name="Drula E."/>
            <person name="Ayuso-Fernandez I."/>
            <person name="Pacheco R."/>
            <person name="Padilla G."/>
            <person name="Ferreira P."/>
            <person name="Barriuso J."/>
            <person name="Kellner H."/>
            <person name="Castanera R."/>
            <person name="Alfaro M."/>
            <person name="Ramirez L."/>
            <person name="Pisabarro A.G."/>
            <person name="Kuo A."/>
            <person name="Tritt A."/>
            <person name="Lipzen A."/>
            <person name="He G."/>
            <person name="Yan M."/>
            <person name="Ng V."/>
            <person name="Cullen D."/>
            <person name="Martin F."/>
            <person name="Rosso M.-N."/>
            <person name="Henrissat B."/>
            <person name="Hibbett D."/>
            <person name="Martinez A.T."/>
            <person name="Grigoriev I.V."/>
        </authorList>
    </citation>
    <scope>NUCLEOTIDE SEQUENCE</scope>
    <source>
        <strain evidence="1">AH 44721</strain>
    </source>
</reference>
<dbReference type="EMBL" id="JADNYJ010000099">
    <property type="protein sequence ID" value="KAF8885904.1"/>
    <property type="molecule type" value="Genomic_DNA"/>
</dbReference>
<dbReference type="AlphaFoldDB" id="A0A9P5NHT2"/>
<name>A0A9P5NHT2_GYMJU</name>
<comment type="caution">
    <text evidence="1">The sequence shown here is derived from an EMBL/GenBank/DDBJ whole genome shotgun (WGS) entry which is preliminary data.</text>
</comment>
<keyword evidence="2" id="KW-1185">Reference proteome</keyword>
<dbReference type="Proteomes" id="UP000724874">
    <property type="component" value="Unassembled WGS sequence"/>
</dbReference>
<dbReference type="OrthoDB" id="10003767at2759"/>